<dbReference type="Proteomes" id="UP001611383">
    <property type="component" value="Chromosome"/>
</dbReference>
<sequence length="92" mass="10070">MKKELIIRAWKDPAFRASLSAEERTALPESPAGSSIIDLDESELLEVNGGMECPEYSVDTLRCAYPTFRNCGETLNSCGIVRCQTGNECPSP</sequence>
<name>A0ABY9WZD4_9BACT</name>
<dbReference type="NCBIfam" id="TIGR03898">
    <property type="entry name" value="lanti_MRSA_kill"/>
    <property type="match status" value="1"/>
</dbReference>
<dbReference type="InterPro" id="IPR036648">
    <property type="entry name" value="CN_Hdrase_a/SCN_Hdrase_g_sf"/>
</dbReference>
<accession>A0ABY9WZD4</accession>
<keyword evidence="2" id="KW-1185">Reference proteome</keyword>
<reference evidence="1 2" key="1">
    <citation type="submission" date="2019-08" db="EMBL/GenBank/DDBJ databases">
        <title>Archangium and Cystobacter genomes.</title>
        <authorList>
            <person name="Chen I.-C.K."/>
            <person name="Wielgoss S."/>
        </authorList>
    </citation>
    <scope>NUCLEOTIDE SEQUENCE [LARGE SCALE GENOMIC DNA]</scope>
    <source>
        <strain evidence="1 2">Cbm 6</strain>
    </source>
</reference>
<dbReference type="SUPFAM" id="SSF56209">
    <property type="entry name" value="Nitrile hydratase alpha chain"/>
    <property type="match status" value="1"/>
</dbReference>
<gene>
    <name evidence="1" type="ORF">F0U60_33525</name>
</gene>
<protein>
    <submittedName>
        <fullName evidence="1">Mersacidin/lichenicidin family type 2 lantibiotic</fullName>
    </submittedName>
</protein>
<proteinExistence type="predicted"/>
<dbReference type="EMBL" id="CP043494">
    <property type="protein sequence ID" value="WNG48496.1"/>
    <property type="molecule type" value="Genomic_DNA"/>
</dbReference>
<evidence type="ECO:0000313" key="1">
    <source>
        <dbReference type="EMBL" id="WNG48496.1"/>
    </source>
</evidence>
<evidence type="ECO:0000313" key="2">
    <source>
        <dbReference type="Proteomes" id="UP001611383"/>
    </source>
</evidence>
<organism evidence="1 2">
    <name type="scientific">Archangium minus</name>
    <dbReference type="NCBI Taxonomy" id="83450"/>
    <lineage>
        <taxon>Bacteria</taxon>
        <taxon>Pseudomonadati</taxon>
        <taxon>Myxococcota</taxon>
        <taxon>Myxococcia</taxon>
        <taxon>Myxococcales</taxon>
        <taxon>Cystobacterineae</taxon>
        <taxon>Archangiaceae</taxon>
        <taxon>Archangium</taxon>
    </lineage>
</organism>
<dbReference type="InterPro" id="IPR027635">
    <property type="entry name" value="Lantibiotic2_lead_pep_dom"/>
</dbReference>
<dbReference type="RefSeq" id="WP_395806089.1">
    <property type="nucleotide sequence ID" value="NZ_CP043494.1"/>
</dbReference>